<dbReference type="Pfam" id="PF13508">
    <property type="entry name" value="Acetyltransf_7"/>
    <property type="match status" value="1"/>
</dbReference>
<evidence type="ECO:0000256" key="2">
    <source>
        <dbReference type="ARBA" id="ARBA00023315"/>
    </source>
</evidence>
<reference evidence="4" key="1">
    <citation type="journal article" date="2021" name="PeerJ">
        <title>Extensive microbial diversity within the chicken gut microbiome revealed by metagenomics and culture.</title>
        <authorList>
            <person name="Gilroy R."/>
            <person name="Ravi A."/>
            <person name="Getino M."/>
            <person name="Pursley I."/>
            <person name="Horton D.L."/>
            <person name="Alikhan N.F."/>
            <person name="Baker D."/>
            <person name="Gharbi K."/>
            <person name="Hall N."/>
            <person name="Watson M."/>
            <person name="Adriaenssens E.M."/>
            <person name="Foster-Nyarko E."/>
            <person name="Jarju S."/>
            <person name="Secka A."/>
            <person name="Antonio M."/>
            <person name="Oren A."/>
            <person name="Chaudhuri R.R."/>
            <person name="La Ragione R."/>
            <person name="Hildebrand F."/>
            <person name="Pallen M.J."/>
        </authorList>
    </citation>
    <scope>NUCLEOTIDE SEQUENCE</scope>
    <source>
        <strain evidence="4">ChiBcec16-3735</strain>
    </source>
</reference>
<dbReference type="EC" id="2.3.1.-" evidence="4"/>
<dbReference type="InterPro" id="IPR000182">
    <property type="entry name" value="GNAT_dom"/>
</dbReference>
<keyword evidence="1 4" id="KW-0808">Transferase</keyword>
<keyword evidence="2 4" id="KW-0012">Acyltransferase</keyword>
<evidence type="ECO:0000256" key="1">
    <source>
        <dbReference type="ARBA" id="ARBA00022679"/>
    </source>
</evidence>
<dbReference type="EMBL" id="DXBJ01000008">
    <property type="protein sequence ID" value="HIZ57208.1"/>
    <property type="molecule type" value="Genomic_DNA"/>
</dbReference>
<feature type="domain" description="N-acetyltransferase" evidence="3">
    <location>
        <begin position="1"/>
        <end position="142"/>
    </location>
</feature>
<reference evidence="4" key="2">
    <citation type="submission" date="2021-04" db="EMBL/GenBank/DDBJ databases">
        <authorList>
            <person name="Gilroy R."/>
        </authorList>
    </citation>
    <scope>NUCLEOTIDE SEQUENCE</scope>
    <source>
        <strain evidence="4">ChiBcec16-3735</strain>
    </source>
</reference>
<organism evidence="4 5">
    <name type="scientific">Candidatus Faecalibacterium gallistercoris</name>
    <dbReference type="NCBI Taxonomy" id="2838579"/>
    <lineage>
        <taxon>Bacteria</taxon>
        <taxon>Bacillati</taxon>
        <taxon>Bacillota</taxon>
        <taxon>Clostridia</taxon>
        <taxon>Eubacteriales</taxon>
        <taxon>Oscillospiraceae</taxon>
        <taxon>Faecalibacterium</taxon>
    </lineage>
</organism>
<comment type="caution">
    <text evidence="4">The sequence shown here is derived from an EMBL/GenBank/DDBJ whole genome shotgun (WGS) entry which is preliminary data.</text>
</comment>
<dbReference type="SUPFAM" id="SSF55729">
    <property type="entry name" value="Acyl-CoA N-acyltransferases (Nat)"/>
    <property type="match status" value="1"/>
</dbReference>
<dbReference type="PANTHER" id="PTHR43800:SF1">
    <property type="entry name" value="PEPTIDYL-LYSINE N-ACETYLTRANSFERASE YJAB"/>
    <property type="match status" value="1"/>
</dbReference>
<dbReference type="InterPro" id="IPR016181">
    <property type="entry name" value="Acyl_CoA_acyltransferase"/>
</dbReference>
<evidence type="ECO:0000313" key="5">
    <source>
        <dbReference type="Proteomes" id="UP000824065"/>
    </source>
</evidence>
<evidence type="ECO:0000313" key="4">
    <source>
        <dbReference type="EMBL" id="HIZ57208.1"/>
    </source>
</evidence>
<dbReference type="AlphaFoldDB" id="A0A9D2JM81"/>
<evidence type="ECO:0000259" key="3">
    <source>
        <dbReference type="PROSITE" id="PS51186"/>
    </source>
</evidence>
<dbReference type="Gene3D" id="3.40.630.30">
    <property type="match status" value="1"/>
</dbReference>
<dbReference type="PANTHER" id="PTHR43800">
    <property type="entry name" value="PEPTIDYL-LYSINE N-ACETYLTRANSFERASE YJAB"/>
    <property type="match status" value="1"/>
</dbReference>
<dbReference type="PROSITE" id="PS51186">
    <property type="entry name" value="GNAT"/>
    <property type="match status" value="1"/>
</dbReference>
<dbReference type="GO" id="GO:0016747">
    <property type="term" value="F:acyltransferase activity, transferring groups other than amino-acyl groups"/>
    <property type="evidence" value="ECO:0007669"/>
    <property type="project" value="InterPro"/>
</dbReference>
<protein>
    <submittedName>
        <fullName evidence="4">GNAT family N-acetyltransferase</fullName>
        <ecNumber evidence="4">2.3.1.-</ecNumber>
    </submittedName>
</protein>
<gene>
    <name evidence="4" type="ORF">H9725_01250</name>
</gene>
<dbReference type="Proteomes" id="UP000824065">
    <property type="component" value="Unassembled WGS sequence"/>
</dbReference>
<name>A0A9D2JM81_9FIRM</name>
<dbReference type="CDD" id="cd04301">
    <property type="entry name" value="NAT_SF"/>
    <property type="match status" value="1"/>
</dbReference>
<accession>A0A9D2JM81</accession>
<proteinExistence type="predicted"/>
<sequence length="143" mass="15983">MIRKAEASDLEALMGIWLDANVQAHSFIPAGYWQGCYAAVREMLPQAELYVHQGAAEEADAFLGLQGDYIAGLFVREEARGRGAGKQLLDQAKALRPRLALHVYQKNTRAVSFYEREGFAVCEAGVDESTGEAEWTMTWQRRD</sequence>